<dbReference type="Pfam" id="PF08663">
    <property type="entry name" value="HalX"/>
    <property type="match status" value="1"/>
</dbReference>
<evidence type="ECO:0000256" key="1">
    <source>
        <dbReference type="PROSITE-ProRule" id="PRU00169"/>
    </source>
</evidence>
<gene>
    <name evidence="4" type="ORF">GOC74_00770</name>
</gene>
<dbReference type="SUPFAM" id="SSF52172">
    <property type="entry name" value="CheY-like"/>
    <property type="match status" value="1"/>
</dbReference>
<dbReference type="AlphaFoldDB" id="A0A847UBK5"/>
<proteinExistence type="predicted"/>
<feature type="domain" description="Response regulatory" evidence="3">
    <location>
        <begin position="14"/>
        <end position="117"/>
    </location>
</feature>
<dbReference type="RefSeq" id="WP_170092494.1">
    <property type="nucleotide sequence ID" value="NZ_WOYG01000001.1"/>
</dbReference>
<dbReference type="InterPro" id="IPR011006">
    <property type="entry name" value="CheY-like_superfamily"/>
</dbReference>
<keyword evidence="4" id="KW-0238">DNA-binding</keyword>
<dbReference type="InterPro" id="IPR013971">
    <property type="entry name" value="HalX_domain"/>
</dbReference>
<accession>A0A847UBK5</accession>
<dbReference type="GO" id="GO:0003677">
    <property type="term" value="F:DNA binding"/>
    <property type="evidence" value="ECO:0007669"/>
    <property type="project" value="UniProtKB-KW"/>
</dbReference>
<sequence length="192" mass="21354">MSNATFDISVTDNVVLVCIDDDDCRQRVTAVLREEWPVRTAIDAETAVDSLDEAVSVVLVDARDGIEEAIPRPQRDERPFELAALVDESVDGTDRAVECVTKPISPETLRATVERLQRRVEYDQLLGRYYAVASEYAATASGHEREPETVSELKERLSTMRTRLDELADGLDDHDAFSVALGTPDETESPEE</sequence>
<feature type="region of interest" description="Disordered" evidence="2">
    <location>
        <begin position="173"/>
        <end position="192"/>
    </location>
</feature>
<keyword evidence="1" id="KW-0597">Phosphoprotein</keyword>
<dbReference type="PROSITE" id="PS50110">
    <property type="entry name" value="RESPONSE_REGULATORY"/>
    <property type="match status" value="1"/>
</dbReference>
<dbReference type="GO" id="GO:0000160">
    <property type="term" value="P:phosphorelay signal transduction system"/>
    <property type="evidence" value="ECO:0007669"/>
    <property type="project" value="InterPro"/>
</dbReference>
<dbReference type="Proteomes" id="UP000608662">
    <property type="component" value="Unassembled WGS sequence"/>
</dbReference>
<feature type="modified residue" description="4-aspartylphosphate" evidence="1">
    <location>
        <position position="61"/>
    </location>
</feature>
<name>A0A847UBK5_9EURY</name>
<organism evidence="4 5">
    <name type="scientific">Halomicrobium mukohataei</name>
    <dbReference type="NCBI Taxonomy" id="57705"/>
    <lineage>
        <taxon>Archaea</taxon>
        <taxon>Methanobacteriati</taxon>
        <taxon>Methanobacteriota</taxon>
        <taxon>Stenosarchaea group</taxon>
        <taxon>Halobacteria</taxon>
        <taxon>Halobacteriales</taxon>
        <taxon>Haloarculaceae</taxon>
        <taxon>Halomicrobium</taxon>
    </lineage>
</organism>
<evidence type="ECO:0000313" key="5">
    <source>
        <dbReference type="Proteomes" id="UP000608662"/>
    </source>
</evidence>
<protein>
    <submittedName>
        <fullName evidence="4">DNA-binding response regulator</fullName>
    </submittedName>
</protein>
<dbReference type="OrthoDB" id="374771at2157"/>
<evidence type="ECO:0000256" key="2">
    <source>
        <dbReference type="SAM" id="MobiDB-lite"/>
    </source>
</evidence>
<comment type="caution">
    <text evidence="4">The sequence shown here is derived from an EMBL/GenBank/DDBJ whole genome shotgun (WGS) entry which is preliminary data.</text>
</comment>
<evidence type="ECO:0000313" key="4">
    <source>
        <dbReference type="EMBL" id="NLV08468.1"/>
    </source>
</evidence>
<evidence type="ECO:0000259" key="3">
    <source>
        <dbReference type="PROSITE" id="PS50110"/>
    </source>
</evidence>
<dbReference type="InterPro" id="IPR001789">
    <property type="entry name" value="Sig_transdc_resp-reg_receiver"/>
</dbReference>
<reference evidence="4" key="1">
    <citation type="submission" date="2019-12" db="EMBL/GenBank/DDBJ databases">
        <title>Whole-genome sequence of Halomicrobium mukohataei pws1.</title>
        <authorList>
            <person name="Verma D.K."/>
            <person name="Gopal K."/>
            <person name="Prasad E.S."/>
        </authorList>
    </citation>
    <scope>NUCLEOTIDE SEQUENCE</scope>
    <source>
        <strain evidence="4">Pws1</strain>
    </source>
</reference>
<dbReference type="EMBL" id="WOYG01000001">
    <property type="protein sequence ID" value="NLV08468.1"/>
    <property type="molecule type" value="Genomic_DNA"/>
</dbReference>